<dbReference type="InterPro" id="IPR025857">
    <property type="entry name" value="MacB_PCD"/>
</dbReference>
<feature type="transmembrane region" description="Helical" evidence="6">
    <location>
        <begin position="756"/>
        <end position="781"/>
    </location>
</feature>
<dbReference type="InterPro" id="IPR050250">
    <property type="entry name" value="Macrolide_Exporter_MacB"/>
</dbReference>
<dbReference type="PROSITE" id="PS51257">
    <property type="entry name" value="PROKAR_LIPOPROTEIN"/>
    <property type="match status" value="1"/>
</dbReference>
<keyword evidence="9" id="KW-1185">Reference proteome</keyword>
<dbReference type="EMBL" id="CP032157">
    <property type="protein sequence ID" value="AXY74880.1"/>
    <property type="molecule type" value="Genomic_DNA"/>
</dbReference>
<evidence type="ECO:0000256" key="1">
    <source>
        <dbReference type="ARBA" id="ARBA00004651"/>
    </source>
</evidence>
<evidence type="ECO:0000256" key="6">
    <source>
        <dbReference type="SAM" id="Phobius"/>
    </source>
</evidence>
<feature type="transmembrane region" description="Helical" evidence="6">
    <location>
        <begin position="371"/>
        <end position="399"/>
    </location>
</feature>
<evidence type="ECO:0000256" key="4">
    <source>
        <dbReference type="ARBA" id="ARBA00022989"/>
    </source>
</evidence>
<reference evidence="8 9" key="1">
    <citation type="submission" date="2018-09" db="EMBL/GenBank/DDBJ databases">
        <title>Genome sequencing of strain 6GH32-13.</title>
        <authorList>
            <person name="Weon H.-Y."/>
            <person name="Heo J."/>
            <person name="Kwon S.-W."/>
        </authorList>
    </citation>
    <scope>NUCLEOTIDE SEQUENCE [LARGE SCALE GENOMIC DNA]</scope>
    <source>
        <strain evidence="8 9">5GH32-13</strain>
    </source>
</reference>
<dbReference type="PANTHER" id="PTHR30572">
    <property type="entry name" value="MEMBRANE COMPONENT OF TRANSPORTER-RELATED"/>
    <property type="match status" value="1"/>
</dbReference>
<dbReference type="PROSITE" id="PS50112">
    <property type="entry name" value="PAS"/>
    <property type="match status" value="1"/>
</dbReference>
<evidence type="ECO:0000313" key="8">
    <source>
        <dbReference type="EMBL" id="AXY74880.1"/>
    </source>
</evidence>
<proteinExistence type="predicted"/>
<name>A0A3B7MP99_9BACT</name>
<dbReference type="Pfam" id="PF02687">
    <property type="entry name" value="FtsX"/>
    <property type="match status" value="2"/>
</dbReference>
<evidence type="ECO:0000259" key="7">
    <source>
        <dbReference type="PROSITE" id="PS50112"/>
    </source>
</evidence>
<dbReference type="GO" id="GO:0005886">
    <property type="term" value="C:plasma membrane"/>
    <property type="evidence" value="ECO:0007669"/>
    <property type="project" value="UniProtKB-SubCell"/>
</dbReference>
<evidence type="ECO:0000256" key="3">
    <source>
        <dbReference type="ARBA" id="ARBA00022692"/>
    </source>
</evidence>
<accession>A0A3B7MP99</accession>
<protein>
    <submittedName>
        <fullName evidence="8">ABC transporter permease</fullName>
    </submittedName>
</protein>
<evidence type="ECO:0000256" key="2">
    <source>
        <dbReference type="ARBA" id="ARBA00022475"/>
    </source>
</evidence>
<sequence length="795" mass="88720">MIKNYLKTAWRNLWKNKTMAFINILGLMTGISCCLLIGLYIQHEYSYDRFQQKGDRIARVLMEYRFSSGDSKKVSVTSTKVLPVFVRTFPQVETGVRMSDSKRVVSLGDKQFTENHFMFADSTFFDVFSFQLLQGHPKEALSGINKVILTTATAQKYFGAENPLGKILLVGGDAVPFEVTGVMQNCPSNSQMKFDFLASFSSLKANQEKTWWNANYTTFLLLKNEAASKTLQTSLSAYMKKEMAGTNASIEFILDPFNRIHLHSDFDSFEPNTNITYLYILTGVALLILAIACFTYINLSTARSIDRGKEVGIRKAVGALRQQIFRQFIGESLLLSFLAVLLSALVVMLVLPAFNQLAGTGLSMRSLLSPAILAFIAIMVACISFLAGSYPALVLSAFIPAKVLKGALNKNGSGNWLRKTLIVFQFGISVFLVIATFVIHQQMRYIQDKKLGYDRQQVLVLPLDSKMLTSFNTIKEEFKTIPGIVNVSRSGNPPTSIVSGYNMRSSTMPETDNMSVTADLIDEDYIKTMGMELIAGSNLTRQDVADISREDDTVRNFHFILNESAAKALGWTPTEAIGKKMFLDATRPGTVRGVIKDFHFQSLHLAIQPLVLFPEIWGRNVLVKVTGNNMAQTIQALQAKWKTLVPHRPFDYHFLDEDYNKMYNAEIRLGKIMNLFAAIAIVLACMGLFGLSHHAIQQRQKEIGIRKVLGASVAQLLLLVSKGFMKLVLIAFAITVPATWWAMNKWLEDFAYRVNVSWLVFGVAGLLVLLIAAFTVSFQAIKAALSNPVKSLRSE</sequence>
<keyword evidence="3 6" id="KW-0812">Transmembrane</keyword>
<evidence type="ECO:0000313" key="9">
    <source>
        <dbReference type="Proteomes" id="UP000263900"/>
    </source>
</evidence>
<dbReference type="OrthoDB" id="1451596at2"/>
<dbReference type="Pfam" id="PF12704">
    <property type="entry name" value="MacB_PCD"/>
    <property type="match status" value="2"/>
</dbReference>
<feature type="transmembrane region" description="Helical" evidence="6">
    <location>
        <begin position="672"/>
        <end position="692"/>
    </location>
</feature>
<dbReference type="RefSeq" id="WP_119050763.1">
    <property type="nucleotide sequence ID" value="NZ_CP032157.1"/>
</dbReference>
<feature type="transmembrane region" description="Helical" evidence="6">
    <location>
        <begin position="20"/>
        <end position="41"/>
    </location>
</feature>
<keyword evidence="4 6" id="KW-1133">Transmembrane helix</keyword>
<dbReference type="GO" id="GO:0022857">
    <property type="term" value="F:transmembrane transporter activity"/>
    <property type="evidence" value="ECO:0007669"/>
    <property type="project" value="TreeGrafter"/>
</dbReference>
<dbReference type="InterPro" id="IPR000014">
    <property type="entry name" value="PAS"/>
</dbReference>
<feature type="transmembrane region" description="Helical" evidence="6">
    <location>
        <begin position="333"/>
        <end position="351"/>
    </location>
</feature>
<dbReference type="InterPro" id="IPR003838">
    <property type="entry name" value="ABC3_permease_C"/>
</dbReference>
<keyword evidence="5 6" id="KW-0472">Membrane</keyword>
<evidence type="ECO:0000256" key="5">
    <source>
        <dbReference type="ARBA" id="ARBA00023136"/>
    </source>
</evidence>
<feature type="transmembrane region" description="Helical" evidence="6">
    <location>
        <begin position="713"/>
        <end position="736"/>
    </location>
</feature>
<dbReference type="PANTHER" id="PTHR30572:SF18">
    <property type="entry name" value="ABC-TYPE MACROLIDE FAMILY EXPORT SYSTEM PERMEASE COMPONENT 2"/>
    <property type="match status" value="1"/>
</dbReference>
<dbReference type="Proteomes" id="UP000263900">
    <property type="component" value="Chromosome"/>
</dbReference>
<comment type="subcellular location">
    <subcellularLocation>
        <location evidence="1">Cell membrane</location>
        <topology evidence="1">Multi-pass membrane protein</topology>
    </subcellularLocation>
</comment>
<dbReference type="AlphaFoldDB" id="A0A3B7MP99"/>
<feature type="domain" description="PAS" evidence="7">
    <location>
        <begin position="562"/>
        <end position="588"/>
    </location>
</feature>
<organism evidence="8 9">
    <name type="scientific">Paraflavitalea soli</name>
    <dbReference type="NCBI Taxonomy" id="2315862"/>
    <lineage>
        <taxon>Bacteria</taxon>
        <taxon>Pseudomonadati</taxon>
        <taxon>Bacteroidota</taxon>
        <taxon>Chitinophagia</taxon>
        <taxon>Chitinophagales</taxon>
        <taxon>Chitinophagaceae</taxon>
        <taxon>Paraflavitalea</taxon>
    </lineage>
</organism>
<gene>
    <name evidence="8" type="ORF">D3H65_13180</name>
</gene>
<dbReference type="KEGG" id="pseg:D3H65_13180"/>
<feature type="transmembrane region" description="Helical" evidence="6">
    <location>
        <begin position="420"/>
        <end position="439"/>
    </location>
</feature>
<keyword evidence="2" id="KW-1003">Cell membrane</keyword>
<feature type="transmembrane region" description="Helical" evidence="6">
    <location>
        <begin position="277"/>
        <end position="299"/>
    </location>
</feature>